<protein>
    <recommendedName>
        <fullName evidence="7">Indoleamine 2,3-dioxygenase</fullName>
    </recommendedName>
</protein>
<evidence type="ECO:0000313" key="6">
    <source>
        <dbReference type="Proteomes" id="UP001320420"/>
    </source>
</evidence>
<dbReference type="PROSITE" id="PS00876">
    <property type="entry name" value="IDO_1"/>
    <property type="match status" value="1"/>
</dbReference>
<organism evidence="5 6">
    <name type="scientific">Diatrype stigma</name>
    <dbReference type="NCBI Taxonomy" id="117547"/>
    <lineage>
        <taxon>Eukaryota</taxon>
        <taxon>Fungi</taxon>
        <taxon>Dikarya</taxon>
        <taxon>Ascomycota</taxon>
        <taxon>Pezizomycotina</taxon>
        <taxon>Sordariomycetes</taxon>
        <taxon>Xylariomycetidae</taxon>
        <taxon>Xylariales</taxon>
        <taxon>Diatrypaceae</taxon>
        <taxon>Diatrype</taxon>
    </lineage>
</organism>
<dbReference type="GO" id="GO:0020037">
    <property type="term" value="F:heme binding"/>
    <property type="evidence" value="ECO:0007669"/>
    <property type="project" value="InterPro"/>
</dbReference>
<accession>A0AAN9YGF4</accession>
<dbReference type="GO" id="GO:0046872">
    <property type="term" value="F:metal ion binding"/>
    <property type="evidence" value="ECO:0007669"/>
    <property type="project" value="UniProtKB-KW"/>
</dbReference>
<feature type="binding site" description="proximal binding residue" evidence="4">
    <location>
        <position position="395"/>
    </location>
    <ligand>
        <name>heme b</name>
        <dbReference type="ChEBI" id="CHEBI:60344"/>
    </ligand>
    <ligandPart>
        <name>Fe</name>
        <dbReference type="ChEBI" id="CHEBI:18248"/>
    </ligandPart>
</feature>
<evidence type="ECO:0000256" key="1">
    <source>
        <dbReference type="ARBA" id="ARBA00007119"/>
    </source>
</evidence>
<reference evidence="5 6" key="1">
    <citation type="submission" date="2024-02" db="EMBL/GenBank/DDBJ databases">
        <title>De novo assembly and annotation of 12 fungi associated with fruit tree decline syndrome in Ontario, Canada.</title>
        <authorList>
            <person name="Sulman M."/>
            <person name="Ellouze W."/>
            <person name="Ilyukhin E."/>
        </authorList>
    </citation>
    <scope>NUCLEOTIDE SEQUENCE [LARGE SCALE GENOMIC DNA]</scope>
    <source>
        <strain evidence="5 6">M11/M66-122</strain>
    </source>
</reference>
<comment type="similarity">
    <text evidence="1">Belongs to the indoleamine 2,3-dioxygenase family.</text>
</comment>
<dbReference type="GO" id="GO:0033754">
    <property type="term" value="F:indoleamine 2,3-dioxygenase activity"/>
    <property type="evidence" value="ECO:0007669"/>
    <property type="project" value="TreeGrafter"/>
</dbReference>
<keyword evidence="6" id="KW-1185">Reference proteome</keyword>
<dbReference type="SUPFAM" id="SSF140959">
    <property type="entry name" value="Indolic compounds 2,3-dioxygenase-like"/>
    <property type="match status" value="1"/>
</dbReference>
<dbReference type="GO" id="GO:0005737">
    <property type="term" value="C:cytoplasm"/>
    <property type="evidence" value="ECO:0007669"/>
    <property type="project" value="TreeGrafter"/>
</dbReference>
<comment type="caution">
    <text evidence="5">The sequence shown here is derived from an EMBL/GenBank/DDBJ whole genome shotgun (WGS) entry which is preliminary data.</text>
</comment>
<evidence type="ECO:0000256" key="3">
    <source>
        <dbReference type="ARBA" id="ARBA00023004"/>
    </source>
</evidence>
<dbReference type="Gene3D" id="1.20.58.480">
    <property type="match status" value="1"/>
</dbReference>
<dbReference type="EMBL" id="JAKJXP020000157">
    <property type="protein sequence ID" value="KAK7740889.1"/>
    <property type="molecule type" value="Genomic_DNA"/>
</dbReference>
<gene>
    <name evidence="5" type="ORF">SLS62_010947</name>
</gene>
<evidence type="ECO:0000256" key="2">
    <source>
        <dbReference type="ARBA" id="ARBA00022723"/>
    </source>
</evidence>
<name>A0AAN9YGF4_9PEZI</name>
<dbReference type="GO" id="GO:0034354">
    <property type="term" value="P:'de novo' NAD+ biosynthetic process from L-tryptophan"/>
    <property type="evidence" value="ECO:0007669"/>
    <property type="project" value="TreeGrafter"/>
</dbReference>
<dbReference type="InterPro" id="IPR037217">
    <property type="entry name" value="Trp/Indoleamine_2_3_dOase-like"/>
</dbReference>
<dbReference type="GO" id="GO:0019441">
    <property type="term" value="P:L-tryptophan catabolic process to kynurenine"/>
    <property type="evidence" value="ECO:0007669"/>
    <property type="project" value="InterPro"/>
</dbReference>
<keyword evidence="4" id="KW-0349">Heme</keyword>
<dbReference type="AlphaFoldDB" id="A0AAN9YGF4"/>
<keyword evidence="3 4" id="KW-0408">Iron</keyword>
<sequence length="468" mass="51990">MLPTPLNLWGRSELPSKFDLLRQTYDISTNGFLPNEIPLARLPDPFYTPWEDVMLRLPELLNRRMIRQSIEGLDVLSTERLRTEEEWRRAYVILSFLAHGYIWGGDMASEVLPPAISVPYLSVSKHLQLPPVATYAALNLWNFTTTSGGSTSFSDLDNLKALHTFSGTEDESWFYCLSAAMECQGAQIIPVMLDALESIPRCDYALIADSLDELSVCIEKMGGLLERMHEKCDPMVFYHQIRPYLAGSKGVEHAGLPNGVFYDVGNGKGNWMQLRGGSNGQSSLIQFLDVILGVVHASPANGSGHEHGNGNGNAVGQSDCDVSTSTGMERKQAGSFHTEVRSYMPEPHRRFLEHVSRMDSLKDLARQPATSDKQRRMQRSFQAATTALAEFRSKHMQIVTRYIVVPSRRRERGDTAVRNLASASLCAPTSQKQTSGLTGTGGTDLIPFLRQTREETLLAGRIPAEAVR</sequence>
<evidence type="ECO:0008006" key="7">
    <source>
        <dbReference type="Google" id="ProtNLM"/>
    </source>
</evidence>
<dbReference type="PANTHER" id="PTHR28657">
    <property type="entry name" value="INDOLEAMINE 2,3-DIOXYGENASE"/>
    <property type="match status" value="1"/>
</dbReference>
<proteinExistence type="inferred from homology"/>
<dbReference type="Pfam" id="PF01231">
    <property type="entry name" value="IDO"/>
    <property type="match status" value="1"/>
</dbReference>
<dbReference type="InterPro" id="IPR000898">
    <property type="entry name" value="Indolamine_dOase"/>
</dbReference>
<evidence type="ECO:0000256" key="4">
    <source>
        <dbReference type="PIRSR" id="PIRSR600898-1"/>
    </source>
</evidence>
<keyword evidence="2 4" id="KW-0479">Metal-binding</keyword>
<dbReference type="Proteomes" id="UP001320420">
    <property type="component" value="Unassembled WGS sequence"/>
</dbReference>
<evidence type="ECO:0000313" key="5">
    <source>
        <dbReference type="EMBL" id="KAK7740889.1"/>
    </source>
</evidence>
<dbReference type="PANTHER" id="PTHR28657:SF10">
    <property type="entry name" value="INDOLEAMINE 2,3-DIOXYGENASE"/>
    <property type="match status" value="1"/>
</dbReference>